<proteinExistence type="predicted"/>
<keyword evidence="3" id="KW-0378">Hydrolase</keyword>
<evidence type="ECO:0000259" key="2">
    <source>
        <dbReference type="PROSITE" id="PS51677"/>
    </source>
</evidence>
<sequence length="252" mass="27446">MISALASSASGTFASATIAGAAVLGTAYILADATLRPESQLFGRTVVAGYDPAEVALTFDDGPNTAMTPALLDLLAEHRVRATFFMIGRFAREEKMLARRVHDAGHLVGNHTVTHPWLAWQSSARVREELRGCNAMLEDAIGAPITVFRPPHGARRPVVLRTAQELGMATVQWNAMGQDWLHISSEQIVKNLGRGMRRAEKHRRGSNLLLHDGYDVQQAADRSATLAAVRMLLETLPAQGKRFVGVDEWVSS</sequence>
<feature type="signal peptide" evidence="1">
    <location>
        <begin position="1"/>
        <end position="21"/>
    </location>
</feature>
<dbReference type="SUPFAM" id="SSF88713">
    <property type="entry name" value="Glycoside hydrolase/deacetylase"/>
    <property type="match status" value="1"/>
</dbReference>
<feature type="domain" description="NodB homology" evidence="2">
    <location>
        <begin position="53"/>
        <end position="244"/>
    </location>
</feature>
<dbReference type="PROSITE" id="PS51677">
    <property type="entry name" value="NODB"/>
    <property type="match status" value="1"/>
</dbReference>
<dbReference type="EMBL" id="JBHSWI010000001">
    <property type="protein sequence ID" value="MFC6646595.1"/>
    <property type="molecule type" value="Genomic_DNA"/>
</dbReference>
<protein>
    <submittedName>
        <fullName evidence="3">Polysaccharide deacetylase family protein</fullName>
        <ecNumber evidence="3">3.-.-.-</ecNumber>
    </submittedName>
</protein>
<dbReference type="Proteomes" id="UP001596391">
    <property type="component" value="Unassembled WGS sequence"/>
</dbReference>
<dbReference type="InterPro" id="IPR002509">
    <property type="entry name" value="NODB_dom"/>
</dbReference>
<name>A0ABW1ZDV2_9BACT</name>
<evidence type="ECO:0000313" key="4">
    <source>
        <dbReference type="Proteomes" id="UP001596391"/>
    </source>
</evidence>
<dbReference type="EC" id="3.-.-.-" evidence="3"/>
<dbReference type="Pfam" id="PF01522">
    <property type="entry name" value="Polysacc_deac_1"/>
    <property type="match status" value="1"/>
</dbReference>
<dbReference type="RefSeq" id="WP_263370251.1">
    <property type="nucleotide sequence ID" value="NZ_JAGSYD010000001.1"/>
</dbReference>
<dbReference type="PANTHER" id="PTHR10587">
    <property type="entry name" value="GLYCOSYL TRANSFERASE-RELATED"/>
    <property type="match status" value="1"/>
</dbReference>
<gene>
    <name evidence="3" type="ORF">ACFQBQ_13565</name>
</gene>
<dbReference type="GO" id="GO:0016787">
    <property type="term" value="F:hydrolase activity"/>
    <property type="evidence" value="ECO:0007669"/>
    <property type="project" value="UniProtKB-KW"/>
</dbReference>
<evidence type="ECO:0000313" key="3">
    <source>
        <dbReference type="EMBL" id="MFC6646595.1"/>
    </source>
</evidence>
<dbReference type="PANTHER" id="PTHR10587:SF137">
    <property type="entry name" value="4-DEOXY-4-FORMAMIDO-L-ARABINOSE-PHOSPHOUNDECAPRENOL DEFORMYLASE ARND-RELATED"/>
    <property type="match status" value="1"/>
</dbReference>
<keyword evidence="1" id="KW-0732">Signal</keyword>
<dbReference type="InterPro" id="IPR011330">
    <property type="entry name" value="Glyco_hydro/deAcase_b/a-brl"/>
</dbReference>
<reference evidence="4" key="1">
    <citation type="journal article" date="2019" name="Int. J. Syst. Evol. Microbiol.">
        <title>The Global Catalogue of Microorganisms (GCM) 10K type strain sequencing project: providing services to taxonomists for standard genome sequencing and annotation.</title>
        <authorList>
            <consortium name="The Broad Institute Genomics Platform"/>
            <consortium name="The Broad Institute Genome Sequencing Center for Infectious Disease"/>
            <person name="Wu L."/>
            <person name="Ma J."/>
        </authorList>
    </citation>
    <scope>NUCLEOTIDE SEQUENCE [LARGE SCALE GENOMIC DNA]</scope>
    <source>
        <strain evidence="4">CGMCC 1.16026</strain>
    </source>
</reference>
<comment type="caution">
    <text evidence="3">The sequence shown here is derived from an EMBL/GenBank/DDBJ whole genome shotgun (WGS) entry which is preliminary data.</text>
</comment>
<dbReference type="Gene3D" id="3.20.20.370">
    <property type="entry name" value="Glycoside hydrolase/deacetylase"/>
    <property type="match status" value="1"/>
</dbReference>
<dbReference type="InterPro" id="IPR050248">
    <property type="entry name" value="Polysacc_deacetylase_ArnD"/>
</dbReference>
<accession>A0ABW1ZDV2</accession>
<dbReference type="CDD" id="cd10917">
    <property type="entry name" value="CE4_NodB_like_6s_7s"/>
    <property type="match status" value="1"/>
</dbReference>
<evidence type="ECO:0000256" key="1">
    <source>
        <dbReference type="SAM" id="SignalP"/>
    </source>
</evidence>
<keyword evidence="4" id="KW-1185">Reference proteome</keyword>
<organism evidence="3 4">
    <name type="scientific">Granulicella cerasi</name>
    <dbReference type="NCBI Taxonomy" id="741063"/>
    <lineage>
        <taxon>Bacteria</taxon>
        <taxon>Pseudomonadati</taxon>
        <taxon>Acidobacteriota</taxon>
        <taxon>Terriglobia</taxon>
        <taxon>Terriglobales</taxon>
        <taxon>Acidobacteriaceae</taxon>
        <taxon>Granulicella</taxon>
    </lineage>
</organism>
<feature type="chain" id="PRO_5045418148" evidence="1">
    <location>
        <begin position="22"/>
        <end position="252"/>
    </location>
</feature>